<dbReference type="InterPro" id="IPR050197">
    <property type="entry name" value="Aldolase_class_II_sugar_metab"/>
</dbReference>
<dbReference type="Proteomes" id="UP001157911">
    <property type="component" value="Unassembled WGS sequence"/>
</dbReference>
<evidence type="ECO:0000313" key="5">
    <source>
        <dbReference type="Proteomes" id="UP001157911"/>
    </source>
</evidence>
<evidence type="ECO:0000256" key="1">
    <source>
        <dbReference type="ARBA" id="ARBA00022723"/>
    </source>
</evidence>
<dbReference type="SMART" id="SM01007">
    <property type="entry name" value="Aldolase_II"/>
    <property type="match status" value="1"/>
</dbReference>
<sequence length="191" mass="20892">MKTFIKEKNEMIKTGRIVFEAGLTDTHGGNISIRKGEHIIIKKSGKMLGFLTEDDFVITTLQKNEKLDEGASIELLVHRAIYQNFSEINAIVHAHSPYTVACSLITNTITPMDSEGKLLLHKVPVLSATCVVSSEEVATKIIGLLKLSPIVVVKSHGAFSTGRNLNEALKYLSALENSCKILSIYHSVKGS</sequence>
<evidence type="ECO:0000256" key="2">
    <source>
        <dbReference type="ARBA" id="ARBA00023239"/>
    </source>
</evidence>
<dbReference type="Pfam" id="PF00596">
    <property type="entry name" value="Aldolase_II"/>
    <property type="match status" value="1"/>
</dbReference>
<gene>
    <name evidence="4" type="ORF">SAMN06265339_1549</name>
</gene>
<dbReference type="InterPro" id="IPR036409">
    <property type="entry name" value="Aldolase_II/adducin_N_sf"/>
</dbReference>
<evidence type="ECO:0000259" key="3">
    <source>
        <dbReference type="SMART" id="SM01007"/>
    </source>
</evidence>
<name>A0ABY1NTA0_9BACT</name>
<evidence type="ECO:0000313" key="4">
    <source>
        <dbReference type="EMBL" id="SMP17641.1"/>
    </source>
</evidence>
<dbReference type="PANTHER" id="PTHR22789">
    <property type="entry name" value="FUCULOSE PHOSPHATE ALDOLASE"/>
    <property type="match status" value="1"/>
</dbReference>
<reference evidence="4 5" key="1">
    <citation type="submission" date="2017-05" db="EMBL/GenBank/DDBJ databases">
        <authorList>
            <person name="Varghese N."/>
            <person name="Submissions S."/>
        </authorList>
    </citation>
    <scope>NUCLEOTIDE SEQUENCE [LARGE SCALE GENOMIC DNA]</scope>
    <source>
        <strain evidence="4 5">DSM 15522</strain>
    </source>
</reference>
<accession>A0ABY1NTA0</accession>
<dbReference type="Gene3D" id="3.40.225.10">
    <property type="entry name" value="Class II aldolase/adducin N-terminal domain"/>
    <property type="match status" value="1"/>
</dbReference>
<protein>
    <submittedName>
        <fullName evidence="4">L-fuculose-phosphate aldolase</fullName>
    </submittedName>
</protein>
<organism evidence="4 5">
    <name type="scientific">Desulfurobacterium pacificum</name>
    <dbReference type="NCBI Taxonomy" id="240166"/>
    <lineage>
        <taxon>Bacteria</taxon>
        <taxon>Pseudomonadati</taxon>
        <taxon>Aquificota</taxon>
        <taxon>Aquificia</taxon>
        <taxon>Desulfurobacteriales</taxon>
        <taxon>Desulfurobacteriaceae</taxon>
        <taxon>Desulfurobacterium</taxon>
    </lineage>
</organism>
<dbReference type="EMBL" id="FXUB01000005">
    <property type="protein sequence ID" value="SMP17641.1"/>
    <property type="molecule type" value="Genomic_DNA"/>
</dbReference>
<dbReference type="InterPro" id="IPR001303">
    <property type="entry name" value="Aldolase_II/adducin_N"/>
</dbReference>
<dbReference type="PANTHER" id="PTHR22789:SF0">
    <property type="entry name" value="3-OXO-TETRONATE 4-PHOSPHATE DECARBOXYLASE-RELATED"/>
    <property type="match status" value="1"/>
</dbReference>
<feature type="domain" description="Class II aldolase/adducin N-terminal" evidence="3">
    <location>
        <begin position="9"/>
        <end position="183"/>
    </location>
</feature>
<keyword evidence="5" id="KW-1185">Reference proteome</keyword>
<dbReference type="RefSeq" id="WP_283400991.1">
    <property type="nucleotide sequence ID" value="NZ_FXUB01000005.1"/>
</dbReference>
<keyword evidence="1" id="KW-0479">Metal-binding</keyword>
<dbReference type="SUPFAM" id="SSF53639">
    <property type="entry name" value="AraD/HMP-PK domain-like"/>
    <property type="match status" value="1"/>
</dbReference>
<comment type="caution">
    <text evidence="4">The sequence shown here is derived from an EMBL/GenBank/DDBJ whole genome shotgun (WGS) entry which is preliminary data.</text>
</comment>
<proteinExistence type="predicted"/>
<keyword evidence="2" id="KW-0456">Lyase</keyword>